<sequence length="282" mass="30462">MVLTTALIIFTDLDGTLLNSDTYHYEAALPTLKHLRQVGIPVIPVTSKTRAEVDTWCQHLELQDPFIVENGSAVFLPRGTVPFQLPAGEDAGAYRVLQLGCSYVMARAGLKAIAQELKRPLKGFGDWSVEQIQQLTGLSYEEAKQAKAREFTEPFLTPKNMSAAQLRQVVEARGFQVVVGDRFSHLIGSGAGKGVAVQAVIDLYQAWVPGQPLMTLGLGNSPNDTAMLEQVDYPIVVPGAQGPHPALAQRGWSVAPAVAPEGWRLVVEATLKKLAPDSVGQL</sequence>
<keyword evidence="3" id="KW-0460">Magnesium</keyword>
<dbReference type="GO" id="GO:0050531">
    <property type="term" value="F:mannosyl-3-phosphoglycerate phosphatase activity"/>
    <property type="evidence" value="ECO:0007669"/>
    <property type="project" value="UniProtKB-EC"/>
</dbReference>
<dbReference type="InterPro" id="IPR036412">
    <property type="entry name" value="HAD-like_sf"/>
</dbReference>
<evidence type="ECO:0000256" key="3">
    <source>
        <dbReference type="ARBA" id="ARBA00022842"/>
    </source>
</evidence>
<proteinExistence type="predicted"/>
<dbReference type="PANTHER" id="PTHR10000:SF8">
    <property type="entry name" value="HAD SUPERFAMILY HYDROLASE-LIKE, TYPE 3"/>
    <property type="match status" value="1"/>
</dbReference>
<dbReference type="GO" id="GO:0005829">
    <property type="term" value="C:cytosol"/>
    <property type="evidence" value="ECO:0007669"/>
    <property type="project" value="TreeGrafter"/>
</dbReference>
<dbReference type="EMBL" id="CP021983">
    <property type="protein sequence ID" value="ASC72094.1"/>
    <property type="molecule type" value="Genomic_DNA"/>
</dbReference>
<gene>
    <name evidence="4" type="primary">gpgP</name>
    <name evidence="4" type="ORF">XM38_030480</name>
</gene>
<dbReference type="InterPro" id="IPR023214">
    <property type="entry name" value="HAD_sf"/>
</dbReference>
<dbReference type="Pfam" id="PF08282">
    <property type="entry name" value="Hydrolase_3"/>
    <property type="match status" value="1"/>
</dbReference>
<keyword evidence="1" id="KW-0479">Metal-binding</keyword>
<accession>A0A1Z3HP47</accession>
<dbReference type="SFLD" id="SFLDG01140">
    <property type="entry name" value="C2.B:_Phosphomannomutase_and_P"/>
    <property type="match status" value="1"/>
</dbReference>
<dbReference type="NCBIfam" id="TIGR01486">
    <property type="entry name" value="HAD-SF-IIB-MPGP"/>
    <property type="match status" value="1"/>
</dbReference>
<dbReference type="RefSeq" id="WP_080808687.1">
    <property type="nucleotide sequence ID" value="NZ_CP021983.2"/>
</dbReference>
<name>A0A1Z3HP47_9CYAN</name>
<dbReference type="EC" id="3.1.3.70" evidence="4"/>
<dbReference type="SFLD" id="SFLDG01142">
    <property type="entry name" value="C2.B.2:_Mannosyl-3-phosphoglyc"/>
    <property type="match status" value="1"/>
</dbReference>
<dbReference type="PANTHER" id="PTHR10000">
    <property type="entry name" value="PHOSPHOSERINE PHOSPHATASE"/>
    <property type="match status" value="1"/>
</dbReference>
<dbReference type="GO" id="GO:0051479">
    <property type="term" value="P:mannosylglycerate biosynthetic process"/>
    <property type="evidence" value="ECO:0007669"/>
    <property type="project" value="InterPro"/>
</dbReference>
<dbReference type="STRING" id="1641165.XM38_10510"/>
<dbReference type="GO" id="GO:0000287">
    <property type="term" value="F:magnesium ion binding"/>
    <property type="evidence" value="ECO:0007669"/>
    <property type="project" value="TreeGrafter"/>
</dbReference>
<keyword evidence="5" id="KW-1185">Reference proteome</keyword>
<dbReference type="KEGG" id="hhg:XM38_030480"/>
<dbReference type="InterPro" id="IPR006379">
    <property type="entry name" value="HAD-SF_hydro_IIB"/>
</dbReference>
<keyword evidence="2 4" id="KW-0378">Hydrolase</keyword>
<dbReference type="InterPro" id="IPR006381">
    <property type="entry name" value="HAD-SF-IIB-MPGP"/>
</dbReference>
<dbReference type="Gene3D" id="3.40.50.1000">
    <property type="entry name" value="HAD superfamily/HAD-like"/>
    <property type="match status" value="1"/>
</dbReference>
<dbReference type="AlphaFoldDB" id="A0A1Z3HP47"/>
<dbReference type="OrthoDB" id="193379at2"/>
<dbReference type="Gene3D" id="3.30.980.20">
    <property type="entry name" value="Putative mannosyl-3-phosphoglycerate phosphatase, domain 2"/>
    <property type="match status" value="1"/>
</dbReference>
<dbReference type="SFLD" id="SFLDS00003">
    <property type="entry name" value="Haloacid_Dehalogenase"/>
    <property type="match status" value="1"/>
</dbReference>
<evidence type="ECO:0000313" key="5">
    <source>
        <dbReference type="Proteomes" id="UP000191901"/>
    </source>
</evidence>
<reference evidence="4 5" key="1">
    <citation type="journal article" date="2016" name="Biochim. Biophys. Acta">
        <title>Characterization of red-shifted phycobilisomes isolated from the chlorophyll f-containing cyanobacterium Halomicronema hongdechloris.</title>
        <authorList>
            <person name="Li Y."/>
            <person name="Lin Y."/>
            <person name="Garvey C.J."/>
            <person name="Birch D."/>
            <person name="Corkery R.W."/>
            <person name="Loughlin P.C."/>
            <person name="Scheer H."/>
            <person name="Willows R.D."/>
            <person name="Chen M."/>
        </authorList>
    </citation>
    <scope>NUCLEOTIDE SEQUENCE [LARGE SCALE GENOMIC DNA]</scope>
    <source>
        <strain evidence="4 5">C2206</strain>
    </source>
</reference>
<dbReference type="NCBIfam" id="TIGR01484">
    <property type="entry name" value="HAD-SF-IIB"/>
    <property type="match status" value="1"/>
</dbReference>
<organism evidence="4 5">
    <name type="scientific">Halomicronema hongdechloris C2206</name>
    <dbReference type="NCBI Taxonomy" id="1641165"/>
    <lineage>
        <taxon>Bacteria</taxon>
        <taxon>Bacillati</taxon>
        <taxon>Cyanobacteriota</taxon>
        <taxon>Cyanophyceae</taxon>
        <taxon>Nodosilineales</taxon>
        <taxon>Nodosilineaceae</taxon>
        <taxon>Halomicronema</taxon>
    </lineage>
</organism>
<dbReference type="Proteomes" id="UP000191901">
    <property type="component" value="Chromosome"/>
</dbReference>
<dbReference type="PROSITE" id="PS01228">
    <property type="entry name" value="COF_1"/>
    <property type="match status" value="1"/>
</dbReference>
<evidence type="ECO:0000256" key="1">
    <source>
        <dbReference type="ARBA" id="ARBA00022723"/>
    </source>
</evidence>
<evidence type="ECO:0000313" key="4">
    <source>
        <dbReference type="EMBL" id="ASC72094.1"/>
    </source>
</evidence>
<protein>
    <submittedName>
        <fullName evidence="4">Glucosyl-3-phosphoglycerate/mannosyl-3-phosphoglycerate phosphatase</fullName>
        <ecNumber evidence="4">3.1.3.70</ecNumber>
    </submittedName>
</protein>
<evidence type="ECO:0000256" key="2">
    <source>
        <dbReference type="ARBA" id="ARBA00022801"/>
    </source>
</evidence>
<dbReference type="SUPFAM" id="SSF56784">
    <property type="entry name" value="HAD-like"/>
    <property type="match status" value="1"/>
</dbReference>